<proteinExistence type="predicted"/>
<keyword evidence="2" id="KW-1185">Reference proteome</keyword>
<sequence length="109" mass="11148">MGLSVDESSRVASLVGLKTVLNEVFAHSEMGTMARNGLLSPRAQLLCTHALCGFSSLAALGVQVGVFAALAPERLPDCARVAGRALVAGSIACFLTACTAGKVQVPQYG</sequence>
<protein>
    <submittedName>
        <fullName evidence="1">Uncharacterized protein</fullName>
    </submittedName>
</protein>
<accession>A0ACB8DE74</accession>
<comment type="caution">
    <text evidence="1">The sequence shown here is derived from an EMBL/GenBank/DDBJ whole genome shotgun (WGS) entry which is preliminary data.</text>
</comment>
<organism evidence="1 2">
    <name type="scientific">Dermacentor silvarum</name>
    <name type="common">Tick</name>
    <dbReference type="NCBI Taxonomy" id="543639"/>
    <lineage>
        <taxon>Eukaryota</taxon>
        <taxon>Metazoa</taxon>
        <taxon>Ecdysozoa</taxon>
        <taxon>Arthropoda</taxon>
        <taxon>Chelicerata</taxon>
        <taxon>Arachnida</taxon>
        <taxon>Acari</taxon>
        <taxon>Parasitiformes</taxon>
        <taxon>Ixodida</taxon>
        <taxon>Ixodoidea</taxon>
        <taxon>Ixodidae</taxon>
        <taxon>Rhipicephalinae</taxon>
        <taxon>Dermacentor</taxon>
    </lineage>
</organism>
<reference evidence="1" key="1">
    <citation type="submission" date="2020-05" db="EMBL/GenBank/DDBJ databases">
        <title>Large-scale comparative analyses of tick genomes elucidate their genetic diversity and vector capacities.</title>
        <authorList>
            <person name="Jia N."/>
            <person name="Wang J."/>
            <person name="Shi W."/>
            <person name="Du L."/>
            <person name="Sun Y."/>
            <person name="Zhan W."/>
            <person name="Jiang J."/>
            <person name="Wang Q."/>
            <person name="Zhang B."/>
            <person name="Ji P."/>
            <person name="Sakyi L.B."/>
            <person name="Cui X."/>
            <person name="Yuan T."/>
            <person name="Jiang B."/>
            <person name="Yang W."/>
            <person name="Lam T.T.-Y."/>
            <person name="Chang Q."/>
            <person name="Ding S."/>
            <person name="Wang X."/>
            <person name="Zhu J."/>
            <person name="Ruan X."/>
            <person name="Zhao L."/>
            <person name="Wei J."/>
            <person name="Que T."/>
            <person name="Du C."/>
            <person name="Cheng J."/>
            <person name="Dai P."/>
            <person name="Han X."/>
            <person name="Huang E."/>
            <person name="Gao Y."/>
            <person name="Liu J."/>
            <person name="Shao H."/>
            <person name="Ye R."/>
            <person name="Li L."/>
            <person name="Wei W."/>
            <person name="Wang X."/>
            <person name="Wang C."/>
            <person name="Yang T."/>
            <person name="Huo Q."/>
            <person name="Li W."/>
            <person name="Guo W."/>
            <person name="Chen H."/>
            <person name="Zhou L."/>
            <person name="Ni X."/>
            <person name="Tian J."/>
            <person name="Zhou Y."/>
            <person name="Sheng Y."/>
            <person name="Liu T."/>
            <person name="Pan Y."/>
            <person name="Xia L."/>
            <person name="Li J."/>
            <person name="Zhao F."/>
            <person name="Cao W."/>
        </authorList>
    </citation>
    <scope>NUCLEOTIDE SEQUENCE</scope>
    <source>
        <strain evidence="1">Dsil-2018</strain>
    </source>
</reference>
<dbReference type="Proteomes" id="UP000821865">
    <property type="component" value="Chromosome 2"/>
</dbReference>
<dbReference type="EMBL" id="CM023471">
    <property type="protein sequence ID" value="KAH7966270.1"/>
    <property type="molecule type" value="Genomic_DNA"/>
</dbReference>
<gene>
    <name evidence="1" type="ORF">HPB49_014945</name>
</gene>
<evidence type="ECO:0000313" key="1">
    <source>
        <dbReference type="EMBL" id="KAH7966270.1"/>
    </source>
</evidence>
<evidence type="ECO:0000313" key="2">
    <source>
        <dbReference type="Proteomes" id="UP000821865"/>
    </source>
</evidence>
<name>A0ACB8DE74_DERSI</name>